<dbReference type="Gene3D" id="3.80.10.10">
    <property type="entry name" value="Ribonuclease Inhibitor"/>
    <property type="match status" value="1"/>
</dbReference>
<dbReference type="EMBL" id="KN434075">
    <property type="protein sequence ID" value="KHG25848.1"/>
    <property type="molecule type" value="Genomic_DNA"/>
</dbReference>
<dbReference type="PANTHER" id="PTHR33463:SF209">
    <property type="entry name" value="DISEASE RESISTANCE PROTEIN RPS2-LIKE"/>
    <property type="match status" value="1"/>
</dbReference>
<evidence type="ECO:0000259" key="2">
    <source>
        <dbReference type="Pfam" id="PF23247"/>
    </source>
</evidence>
<dbReference type="PANTHER" id="PTHR33463">
    <property type="entry name" value="NB-ARC DOMAIN-CONTAINING PROTEIN-RELATED"/>
    <property type="match status" value="1"/>
</dbReference>
<dbReference type="Pfam" id="PF23247">
    <property type="entry name" value="LRR_RPS2"/>
    <property type="match status" value="1"/>
</dbReference>
<dbReference type="SUPFAM" id="SSF52047">
    <property type="entry name" value="RNI-like"/>
    <property type="match status" value="1"/>
</dbReference>
<feature type="domain" description="Disease resistance protein At4g27190-like leucine-rich repeats" evidence="2">
    <location>
        <begin position="89"/>
        <end position="176"/>
    </location>
</feature>
<dbReference type="InterPro" id="IPR050905">
    <property type="entry name" value="Plant_NBS-LRR"/>
</dbReference>
<evidence type="ECO:0000313" key="4">
    <source>
        <dbReference type="Proteomes" id="UP000032142"/>
    </source>
</evidence>
<accession>A0A0B0PHA4</accession>
<organism evidence="3 4">
    <name type="scientific">Gossypium arboreum</name>
    <name type="common">Tree cotton</name>
    <name type="synonym">Gossypium nanking</name>
    <dbReference type="NCBI Taxonomy" id="29729"/>
    <lineage>
        <taxon>Eukaryota</taxon>
        <taxon>Viridiplantae</taxon>
        <taxon>Streptophyta</taxon>
        <taxon>Embryophyta</taxon>
        <taxon>Tracheophyta</taxon>
        <taxon>Spermatophyta</taxon>
        <taxon>Magnoliopsida</taxon>
        <taxon>eudicotyledons</taxon>
        <taxon>Gunneridae</taxon>
        <taxon>Pentapetalae</taxon>
        <taxon>rosids</taxon>
        <taxon>malvids</taxon>
        <taxon>Malvales</taxon>
        <taxon>Malvaceae</taxon>
        <taxon>Malvoideae</taxon>
        <taxon>Gossypium</taxon>
    </lineage>
</organism>
<reference evidence="4" key="1">
    <citation type="submission" date="2014-09" db="EMBL/GenBank/DDBJ databases">
        <authorList>
            <person name="Mudge J."/>
            <person name="Ramaraj T."/>
            <person name="Lindquist I.E."/>
            <person name="Bharti A.K."/>
            <person name="Sundararajan A."/>
            <person name="Cameron C.T."/>
            <person name="Woodward J.E."/>
            <person name="May G.D."/>
            <person name="Brubaker C."/>
            <person name="Broadhvest J."/>
            <person name="Wilkins T.A."/>
        </authorList>
    </citation>
    <scope>NUCLEOTIDE SEQUENCE</scope>
    <source>
        <strain evidence="4">cv. AKA8401</strain>
    </source>
</reference>
<evidence type="ECO:0000313" key="3">
    <source>
        <dbReference type="EMBL" id="KHG25848.1"/>
    </source>
</evidence>
<protein>
    <recommendedName>
        <fullName evidence="2">Disease resistance protein At4g27190-like leucine-rich repeats domain-containing protein</fullName>
    </recommendedName>
</protein>
<keyword evidence="4" id="KW-1185">Reference proteome</keyword>
<dbReference type="AlphaFoldDB" id="A0A0B0PHA4"/>
<dbReference type="Proteomes" id="UP000032142">
    <property type="component" value="Unassembled WGS sequence"/>
</dbReference>
<evidence type="ECO:0000256" key="1">
    <source>
        <dbReference type="ARBA" id="ARBA00022821"/>
    </source>
</evidence>
<name>A0A0B0PHA4_GOSAR</name>
<dbReference type="InterPro" id="IPR057135">
    <property type="entry name" value="At4g27190-like_LRR"/>
</dbReference>
<sequence>MEQVIFTDGLATEDQWRNHTIFSKLKWLSLEDLPKLKDTCFETDFEFPCLERLTLTNCPLLKTFISKSVSGDEPPIHQPTQTNNSAVLNEEVVFPHLENLHIHNCDSLEEIIELQGLTANESQSTSATRSTMAETVTTKFVFPHVKHLGLDKVRSLNMRTTQWPSLEQMEVIECPKAQIFGEVEIPNQQPLFCVNEIPF</sequence>
<proteinExistence type="predicted"/>
<keyword evidence="1" id="KW-0611">Plant defense</keyword>
<dbReference type="InterPro" id="IPR032675">
    <property type="entry name" value="LRR_dom_sf"/>
</dbReference>
<gene>
    <name evidence="3" type="ORF">F383_10147</name>
</gene>